<dbReference type="Pfam" id="PF00063">
    <property type="entry name" value="Myosin_head"/>
    <property type="match status" value="1"/>
</dbReference>
<dbReference type="InterPro" id="IPR046987">
    <property type="entry name" value="Myo9"/>
</dbReference>
<dbReference type="Gene3D" id="3.40.850.10">
    <property type="entry name" value="Kinesin motor domain"/>
    <property type="match status" value="1"/>
</dbReference>
<evidence type="ECO:0000256" key="3">
    <source>
        <dbReference type="ARBA" id="ARBA00022741"/>
    </source>
</evidence>
<dbReference type="Gene3D" id="1.20.5.4820">
    <property type="match status" value="1"/>
</dbReference>
<dbReference type="GO" id="GO:0005524">
    <property type="term" value="F:ATP binding"/>
    <property type="evidence" value="ECO:0007669"/>
    <property type="project" value="UniProtKB-KW"/>
</dbReference>
<evidence type="ECO:0000256" key="7">
    <source>
        <dbReference type="PROSITE-ProRule" id="PRU00782"/>
    </source>
</evidence>
<comment type="similarity">
    <text evidence="7">Belongs to the TRAFAC class myosin-kinesin ATPase superfamily. Myosin family.</text>
</comment>
<comment type="subcellular location">
    <subcellularLocation>
        <location evidence="1">Cytoplasm</location>
    </subcellularLocation>
</comment>
<dbReference type="GO" id="GO:0016459">
    <property type="term" value="C:myosin complex"/>
    <property type="evidence" value="ECO:0007669"/>
    <property type="project" value="UniProtKB-KW"/>
</dbReference>
<feature type="region of interest" description="Actin-binding" evidence="7">
    <location>
        <begin position="87"/>
        <end position="109"/>
    </location>
</feature>
<gene>
    <name evidence="9" type="ORF">SVUK_LOCUS3425</name>
</gene>
<dbReference type="AlphaFoldDB" id="A0A3P7IW04"/>
<dbReference type="GO" id="GO:0005096">
    <property type="term" value="F:GTPase activator activity"/>
    <property type="evidence" value="ECO:0007669"/>
    <property type="project" value="InterPro"/>
</dbReference>
<evidence type="ECO:0000313" key="10">
    <source>
        <dbReference type="Proteomes" id="UP000270094"/>
    </source>
</evidence>
<evidence type="ECO:0000256" key="6">
    <source>
        <dbReference type="ARBA" id="ARBA00023175"/>
    </source>
</evidence>
<keyword evidence="7" id="KW-0009">Actin-binding</keyword>
<keyword evidence="6" id="KW-0505">Motor protein</keyword>
<name>A0A3P7IW04_STRVU</name>
<dbReference type="SMART" id="SM00242">
    <property type="entry name" value="MYSc"/>
    <property type="match status" value="1"/>
</dbReference>
<dbReference type="PANTHER" id="PTHR46184:SF5">
    <property type="entry name" value="UNCONVENTIONAL MYOSIN-IXA-LIKE"/>
    <property type="match status" value="1"/>
</dbReference>
<protein>
    <recommendedName>
        <fullName evidence="8">Myosin motor domain-containing protein</fullName>
    </recommendedName>
</protein>
<dbReference type="InterPro" id="IPR036961">
    <property type="entry name" value="Kinesin_motor_dom_sf"/>
</dbReference>
<keyword evidence="3" id="KW-0547">Nucleotide-binding</keyword>
<dbReference type="GO" id="GO:0005737">
    <property type="term" value="C:cytoplasm"/>
    <property type="evidence" value="ECO:0007669"/>
    <property type="project" value="UniProtKB-SubCell"/>
</dbReference>
<dbReference type="InterPro" id="IPR001609">
    <property type="entry name" value="Myosin_head_motor_dom-like"/>
</dbReference>
<dbReference type="SUPFAM" id="SSF52540">
    <property type="entry name" value="P-loop containing nucleoside triphosphate hydrolases"/>
    <property type="match status" value="1"/>
</dbReference>
<evidence type="ECO:0000313" key="9">
    <source>
        <dbReference type="EMBL" id="VDM68427.1"/>
    </source>
</evidence>
<dbReference type="GO" id="GO:0000146">
    <property type="term" value="F:microfilament motor activity"/>
    <property type="evidence" value="ECO:0007669"/>
    <property type="project" value="InterPro"/>
</dbReference>
<dbReference type="PROSITE" id="PS51456">
    <property type="entry name" value="MYOSIN_MOTOR"/>
    <property type="match status" value="1"/>
</dbReference>
<keyword evidence="5 7" id="KW-0518">Myosin</keyword>
<organism evidence="9 10">
    <name type="scientific">Strongylus vulgaris</name>
    <name type="common">Blood worm</name>
    <dbReference type="NCBI Taxonomy" id="40348"/>
    <lineage>
        <taxon>Eukaryota</taxon>
        <taxon>Metazoa</taxon>
        <taxon>Ecdysozoa</taxon>
        <taxon>Nematoda</taxon>
        <taxon>Chromadorea</taxon>
        <taxon>Rhabditida</taxon>
        <taxon>Rhabditina</taxon>
        <taxon>Rhabditomorpha</taxon>
        <taxon>Strongyloidea</taxon>
        <taxon>Strongylidae</taxon>
        <taxon>Strongylus</taxon>
    </lineage>
</organism>
<proteinExistence type="inferred from homology"/>
<evidence type="ECO:0000256" key="1">
    <source>
        <dbReference type="ARBA" id="ARBA00004496"/>
    </source>
</evidence>
<dbReference type="GO" id="GO:0035556">
    <property type="term" value="P:intracellular signal transduction"/>
    <property type="evidence" value="ECO:0007669"/>
    <property type="project" value="InterPro"/>
</dbReference>
<reference evidence="9 10" key="1">
    <citation type="submission" date="2018-11" db="EMBL/GenBank/DDBJ databases">
        <authorList>
            <consortium name="Pathogen Informatics"/>
        </authorList>
    </citation>
    <scope>NUCLEOTIDE SEQUENCE [LARGE SCALE GENOMIC DNA]</scope>
</reference>
<dbReference type="Gene3D" id="1.20.58.530">
    <property type="match status" value="1"/>
</dbReference>
<evidence type="ECO:0000259" key="8">
    <source>
        <dbReference type="PROSITE" id="PS51456"/>
    </source>
</evidence>
<evidence type="ECO:0000256" key="2">
    <source>
        <dbReference type="ARBA" id="ARBA00022490"/>
    </source>
</evidence>
<keyword evidence="2" id="KW-0963">Cytoplasm</keyword>
<evidence type="ECO:0000256" key="4">
    <source>
        <dbReference type="ARBA" id="ARBA00022840"/>
    </source>
</evidence>
<dbReference type="EMBL" id="UYYB01008771">
    <property type="protein sequence ID" value="VDM68427.1"/>
    <property type="molecule type" value="Genomic_DNA"/>
</dbReference>
<feature type="domain" description="Myosin motor" evidence="8">
    <location>
        <begin position="1"/>
        <end position="206"/>
    </location>
</feature>
<dbReference type="GO" id="GO:0051015">
    <property type="term" value="F:actin filament binding"/>
    <property type="evidence" value="ECO:0007669"/>
    <property type="project" value="TreeGrafter"/>
</dbReference>
<dbReference type="InterPro" id="IPR027417">
    <property type="entry name" value="P-loop_NTPase"/>
</dbReference>
<keyword evidence="4" id="KW-0067">ATP-binding</keyword>
<comment type="caution">
    <text evidence="7">Lacks conserved residue(s) required for the propagation of feature annotation.</text>
</comment>
<keyword evidence="10" id="KW-1185">Reference proteome</keyword>
<sequence>MEEIPEIRRGSDSALSQFLRGDLQIDMPDFVDTSVFKTIFNQARRTPAKGEERMTTVRCLQILKETVGKRKISKKPTTVSRQFEYSLSRLMNTLAHSSPYFIRCIKSNNDKIPNHFDDNIILRQLRYTGMLETVRIRRAGYSVRIEWDAFIQQYRILLKKGLASTKDDVKDFLNNHPSIAVENIQYGVSKIYMRDAEKLILDDHLHKVIMQHIGLGEGGLGKKPTEKTGLCCARYSIQLEEISRRETLQAIKRCCHRSTIRIQRLGEIPRSRDLAKIRVKRIQAVKLPVFDLNDPQSLAAFAGSDDDFSRHAQYLCIFI</sequence>
<dbReference type="PANTHER" id="PTHR46184">
    <property type="entry name" value="UNCONVENTIONAL MYOSIN-IXB-LIKE PROTEIN"/>
    <property type="match status" value="1"/>
</dbReference>
<evidence type="ECO:0000256" key="5">
    <source>
        <dbReference type="ARBA" id="ARBA00023123"/>
    </source>
</evidence>
<dbReference type="GO" id="GO:0005884">
    <property type="term" value="C:actin filament"/>
    <property type="evidence" value="ECO:0007669"/>
    <property type="project" value="TreeGrafter"/>
</dbReference>
<dbReference type="Proteomes" id="UP000270094">
    <property type="component" value="Unassembled WGS sequence"/>
</dbReference>
<dbReference type="FunFam" id="3.40.850.10:FF:000008">
    <property type="entry name" value="Putative unconventional myosin-IXa"/>
    <property type="match status" value="1"/>
</dbReference>
<accession>A0A3P7IW04</accession>
<dbReference type="OrthoDB" id="5870734at2759"/>